<dbReference type="PANTHER" id="PTHR22916">
    <property type="entry name" value="GLYCOSYLTRANSFERASE"/>
    <property type="match status" value="1"/>
</dbReference>
<keyword evidence="3" id="KW-1185">Reference proteome</keyword>
<sequence length="314" mass="37581">MNFTEFRARYERREIIPYPNNVKEKPLLSVLVQTYNHENFIQKCLEGILEQRTDFDFEILLGEDNSTDKTRDICIEYAEKYPKKIRLFLHHPENKIKVLNIITGNFNALYNFYSARGEYIAFCEGDDVWKDPLKLQKQVDVLKQNTHLAFTYHSFIEVNHKEELLPKEFVLEQPAQNISREDLKKLNFHPLLSTMCFRNFGNELPEQMAEVINVDSFLLSLLGNFGEAEFIENIAPSYYKRHEGGMWSGRNKELKLKSKNLTFEALQKYYHYKGEEELNKEFRKEIKNTHRILFLYYLKKFQFLNSFYLMRSLF</sequence>
<dbReference type="AlphaFoldDB" id="A0A285X5M7"/>
<proteinExistence type="predicted"/>
<dbReference type="Gene3D" id="3.90.550.10">
    <property type="entry name" value="Spore Coat Polysaccharide Biosynthesis Protein SpsA, Chain A"/>
    <property type="match status" value="1"/>
</dbReference>
<dbReference type="RefSeq" id="WP_097056097.1">
    <property type="nucleotide sequence ID" value="NZ_OCMF01000002.1"/>
</dbReference>
<reference evidence="3" key="1">
    <citation type="submission" date="2017-09" db="EMBL/GenBank/DDBJ databases">
        <authorList>
            <person name="Varghese N."/>
            <person name="Submissions S."/>
        </authorList>
    </citation>
    <scope>NUCLEOTIDE SEQUENCE [LARGE SCALE GENOMIC DNA]</scope>
    <source>
        <strain evidence="3">CGMCC 1.12641</strain>
    </source>
</reference>
<dbReference type="InterPro" id="IPR001173">
    <property type="entry name" value="Glyco_trans_2-like"/>
</dbReference>
<protein>
    <submittedName>
        <fullName evidence="2">Glycosyl transferase family 2</fullName>
    </submittedName>
</protein>
<dbReference type="InterPro" id="IPR029044">
    <property type="entry name" value="Nucleotide-diphossugar_trans"/>
</dbReference>
<evidence type="ECO:0000259" key="1">
    <source>
        <dbReference type="Pfam" id="PF00535"/>
    </source>
</evidence>
<organism evidence="2 3">
    <name type="scientific">Salinimicrobium sediminis</name>
    <dbReference type="NCBI Taxonomy" id="1343891"/>
    <lineage>
        <taxon>Bacteria</taxon>
        <taxon>Pseudomonadati</taxon>
        <taxon>Bacteroidota</taxon>
        <taxon>Flavobacteriia</taxon>
        <taxon>Flavobacteriales</taxon>
        <taxon>Flavobacteriaceae</taxon>
        <taxon>Salinimicrobium</taxon>
    </lineage>
</organism>
<name>A0A285X5M7_9FLAO</name>
<accession>A0A285X5M7</accession>
<evidence type="ECO:0000313" key="3">
    <source>
        <dbReference type="Proteomes" id="UP000219193"/>
    </source>
</evidence>
<dbReference type="Pfam" id="PF00535">
    <property type="entry name" value="Glycos_transf_2"/>
    <property type="match status" value="1"/>
</dbReference>
<dbReference type="EMBL" id="OCMF01000002">
    <property type="protein sequence ID" value="SOC80316.1"/>
    <property type="molecule type" value="Genomic_DNA"/>
</dbReference>
<dbReference type="OrthoDB" id="199095at2"/>
<dbReference type="PANTHER" id="PTHR22916:SF3">
    <property type="entry name" value="UDP-GLCNAC:BETAGAL BETA-1,3-N-ACETYLGLUCOSAMINYLTRANSFERASE-LIKE PROTEIN 1"/>
    <property type="match status" value="1"/>
</dbReference>
<dbReference type="GO" id="GO:0016758">
    <property type="term" value="F:hexosyltransferase activity"/>
    <property type="evidence" value="ECO:0007669"/>
    <property type="project" value="UniProtKB-ARBA"/>
</dbReference>
<gene>
    <name evidence="2" type="ORF">SAMN06296241_1864</name>
</gene>
<dbReference type="Proteomes" id="UP000219193">
    <property type="component" value="Unassembled WGS sequence"/>
</dbReference>
<dbReference type="SUPFAM" id="SSF53448">
    <property type="entry name" value="Nucleotide-diphospho-sugar transferases"/>
    <property type="match status" value="1"/>
</dbReference>
<keyword evidence="2" id="KW-0808">Transferase</keyword>
<evidence type="ECO:0000313" key="2">
    <source>
        <dbReference type="EMBL" id="SOC80316.1"/>
    </source>
</evidence>
<feature type="domain" description="Glycosyltransferase 2-like" evidence="1">
    <location>
        <begin position="29"/>
        <end position="163"/>
    </location>
</feature>